<proteinExistence type="predicted"/>
<dbReference type="GO" id="GO:0004177">
    <property type="term" value="F:aminopeptidase activity"/>
    <property type="evidence" value="ECO:0007669"/>
    <property type="project" value="UniProtKB-KW"/>
</dbReference>
<dbReference type="GeneID" id="34239677"/>
<keyword evidence="2" id="KW-0378">Hydrolase</keyword>
<dbReference type="KEGG" id="aaa:Acav_0690"/>
<dbReference type="Pfam" id="PF10023">
    <property type="entry name" value="Aminopep"/>
    <property type="match status" value="1"/>
</dbReference>
<dbReference type="EMBL" id="CP002521">
    <property type="protein sequence ID" value="ADX44613.1"/>
    <property type="molecule type" value="Genomic_DNA"/>
</dbReference>
<dbReference type="InterPro" id="IPR014553">
    <property type="entry name" value="Aminopept"/>
</dbReference>
<accession>F0Q754</accession>
<reference evidence="2" key="1">
    <citation type="submission" date="2011-02" db="EMBL/GenBank/DDBJ databases">
        <title>Complete sequence of Acidovorax avenae subsp. avenae ATCC 19860.</title>
        <authorList>
            <consortium name="US DOE Joint Genome Institute"/>
            <person name="Lucas S."/>
            <person name="Copeland A."/>
            <person name="Lapidus A."/>
            <person name="Cheng J.-F."/>
            <person name="Goodwin L."/>
            <person name="Pitluck S."/>
            <person name="Chertkov O."/>
            <person name="Held B."/>
            <person name="Detter J.C."/>
            <person name="Han C."/>
            <person name="Tapia R."/>
            <person name="Land M."/>
            <person name="Hauser L."/>
            <person name="Kyrpides N."/>
            <person name="Ivanova N."/>
            <person name="Ovchinnikova G."/>
            <person name="Pagani I."/>
            <person name="Gordon S."/>
            <person name="Woyke T."/>
        </authorList>
    </citation>
    <scope>NUCLEOTIDE SEQUENCE</scope>
    <source>
        <strain evidence="2">ATCC 19860</strain>
    </source>
</reference>
<dbReference type="AlphaFoldDB" id="F0Q754"/>
<gene>
    <name evidence="2" type="ordered locus">Acav_0690</name>
</gene>
<evidence type="ECO:0000256" key="1">
    <source>
        <dbReference type="SAM" id="SignalP"/>
    </source>
</evidence>
<dbReference type="HOGENOM" id="CLU_064960_0_0_4"/>
<feature type="chain" id="PRO_5003254295" evidence="1">
    <location>
        <begin position="31"/>
        <end position="385"/>
    </location>
</feature>
<dbReference type="Proteomes" id="UP000002482">
    <property type="component" value="Chromosome"/>
</dbReference>
<organism evidence="2 3">
    <name type="scientific">Paracidovorax avenae (strain ATCC 19860 / DSM 7227 / CCUG 15838 / JCM 20985 / LMG 2117 / NCPPB 1011)</name>
    <name type="common">Acidovorax avenae</name>
    <dbReference type="NCBI Taxonomy" id="643561"/>
    <lineage>
        <taxon>Bacteria</taxon>
        <taxon>Pseudomonadati</taxon>
        <taxon>Pseudomonadota</taxon>
        <taxon>Betaproteobacteria</taxon>
        <taxon>Burkholderiales</taxon>
        <taxon>Comamonadaceae</taxon>
        <taxon>Paracidovorax</taxon>
    </lineage>
</organism>
<dbReference type="PIRSF" id="PIRSF029285">
    <property type="entry name" value="Aminopept"/>
    <property type="match status" value="1"/>
</dbReference>
<evidence type="ECO:0000313" key="3">
    <source>
        <dbReference type="Proteomes" id="UP000002482"/>
    </source>
</evidence>
<name>F0Q754_PARA1</name>
<keyword evidence="2" id="KW-0645">Protease</keyword>
<dbReference type="OrthoDB" id="357991at2"/>
<feature type="signal peptide" evidence="1">
    <location>
        <begin position="1"/>
        <end position="30"/>
    </location>
</feature>
<sequence length="385" mass="42139">MTSLPPSPARTARLAAAGLAGALLAGCAHTGDTLGYYWQSVRGHLQIMRAAEPVDDWIARPGTAAPLRARLELAQQARAFAVKELHLPDNASYRRYADLGRRAAVWNVVAAPPDSLTLHTWCFPITGCIGYRGYFAEGDARAEAARLAAGGLETAVYGVPAYSTLGYTNWLGGDPLLNTFIGWPEGDFVRLLFHELAHQVVYANGDTMFNESFATAVERLGVARWLAERATPQARAEYALGEERRTAFRSLARDTRERLAELYARSAGEGSQPGLQEHKREAMEQFRARYAELRAGWLAQGTQPAQIAGYDRWVAEANNAAFGAQAAYDDLVPAFEALFRREGGDWPRFYQAVRRLAALPPDERLRELRAALPASRGAAPPPAAD</sequence>
<keyword evidence="3" id="KW-1185">Reference proteome</keyword>
<dbReference type="RefSeq" id="WP_013593168.1">
    <property type="nucleotide sequence ID" value="NC_015138.1"/>
</dbReference>
<protein>
    <submittedName>
        <fullName evidence="2">Aminopeptidase</fullName>
    </submittedName>
</protein>
<keyword evidence="2" id="KW-0031">Aminopeptidase</keyword>
<keyword evidence="1" id="KW-0732">Signal</keyword>
<evidence type="ECO:0000313" key="2">
    <source>
        <dbReference type="EMBL" id="ADX44613.1"/>
    </source>
</evidence>